<evidence type="ECO:0008006" key="5">
    <source>
        <dbReference type="Google" id="ProtNLM"/>
    </source>
</evidence>
<dbReference type="RefSeq" id="WP_107803721.1">
    <property type="nucleotide sequence ID" value="NZ_QAOI01000017.1"/>
</dbReference>
<keyword evidence="1" id="KW-1133">Transmembrane helix</keyword>
<evidence type="ECO:0000256" key="2">
    <source>
        <dbReference type="SAM" id="SignalP"/>
    </source>
</evidence>
<dbReference type="Proteomes" id="UP000244128">
    <property type="component" value="Unassembled WGS sequence"/>
</dbReference>
<evidence type="ECO:0000256" key="1">
    <source>
        <dbReference type="SAM" id="Phobius"/>
    </source>
</evidence>
<feature type="chain" id="PRO_5015494748" description="TspB protein" evidence="2">
    <location>
        <begin position="22"/>
        <end position="441"/>
    </location>
</feature>
<dbReference type="NCBIfam" id="NF041109">
    <property type="entry name" value="VF_TspB_C_term"/>
    <property type="match status" value="1"/>
</dbReference>
<sequence>MDTIPKLKILVFLLLSIPTLAFSQSAPTGYVDLAGWIKGTDGVYSRAFSDGNGTRATPTNATVTSTSTALVQTSKGITAMDIVKTANVNTARLGSAMVGLAKKAGPVGMTLTAAALVCDLTTICKDLAGNWSITSNDSLPDYPSTTATVGYYFVAGINSSPYRYPSPEVACSSAASKDKFWGNGFTGSGSGTGPAACTVTKTADGTTNKTSISYASGSCPEFYSSSGSSCVLNGAVPRSPTDTDWDAKKDKLNDDRVTPHLIEAGEDVPTGVPTITNTPKKVISEDTAVTKDQNGNSTGTKVTTTEAEIVDAASAESPGKAIVKETTTVTNYDINNTVINSTTSTSYASQPPPNNPADQITISFDDVPDDAIEHEDVDTELETPESWGDGFCPADETIDYHYGTLTFDFQPTCDFAIGVRPVLIFMASITALFIVAGVKTE</sequence>
<protein>
    <recommendedName>
        <fullName evidence="5">TspB protein</fullName>
    </recommendedName>
</protein>
<reference evidence="3 4" key="1">
    <citation type="submission" date="2018-04" db="EMBL/GenBank/DDBJ databases">
        <title>Active sludge and wastewater microbial communities from Klosterneuburg, Austria.</title>
        <authorList>
            <person name="Wagner M."/>
        </authorList>
    </citation>
    <scope>NUCLEOTIDE SEQUENCE [LARGE SCALE GENOMIC DNA]</scope>
    <source>
        <strain evidence="3 4">Nm49</strain>
    </source>
</reference>
<proteinExistence type="predicted"/>
<keyword evidence="2" id="KW-0732">Signal</keyword>
<gene>
    <name evidence="3" type="ORF">C8R26_11759</name>
</gene>
<keyword evidence="1" id="KW-0812">Transmembrane</keyword>
<feature type="transmembrane region" description="Helical" evidence="1">
    <location>
        <begin position="415"/>
        <end position="438"/>
    </location>
</feature>
<feature type="signal peptide" evidence="2">
    <location>
        <begin position="1"/>
        <end position="21"/>
    </location>
</feature>
<organism evidence="3 4">
    <name type="scientific">Nitrosomonas oligotropha</name>
    <dbReference type="NCBI Taxonomy" id="42354"/>
    <lineage>
        <taxon>Bacteria</taxon>
        <taxon>Pseudomonadati</taxon>
        <taxon>Pseudomonadota</taxon>
        <taxon>Betaproteobacteria</taxon>
        <taxon>Nitrosomonadales</taxon>
        <taxon>Nitrosomonadaceae</taxon>
        <taxon>Nitrosomonas</taxon>
    </lineage>
</organism>
<name>A0A2T5HY08_9PROT</name>
<accession>A0A2T5HY08</accession>
<evidence type="ECO:0000313" key="4">
    <source>
        <dbReference type="Proteomes" id="UP000244128"/>
    </source>
</evidence>
<comment type="caution">
    <text evidence="3">The sequence shown here is derived from an EMBL/GenBank/DDBJ whole genome shotgun (WGS) entry which is preliminary data.</text>
</comment>
<keyword evidence="1" id="KW-0472">Membrane</keyword>
<dbReference type="AlphaFoldDB" id="A0A2T5HY08"/>
<evidence type="ECO:0000313" key="3">
    <source>
        <dbReference type="EMBL" id="PTQ76466.1"/>
    </source>
</evidence>
<dbReference type="EMBL" id="QAOI01000017">
    <property type="protein sequence ID" value="PTQ76466.1"/>
    <property type="molecule type" value="Genomic_DNA"/>
</dbReference>